<evidence type="ECO:0000256" key="5">
    <source>
        <dbReference type="ARBA" id="ARBA00011738"/>
    </source>
</evidence>
<feature type="domain" description="Mannosidase Ig/CBM-like" evidence="16">
    <location>
        <begin position="778"/>
        <end position="869"/>
    </location>
</feature>
<keyword evidence="11" id="KW-0325">Glycoprotein</keyword>
<evidence type="ECO:0000256" key="12">
    <source>
        <dbReference type="ARBA" id="ARBA00023295"/>
    </source>
</evidence>
<evidence type="ECO:0000256" key="7">
    <source>
        <dbReference type="ARBA" id="ARBA00021795"/>
    </source>
</evidence>
<evidence type="ECO:0000313" key="18">
    <source>
        <dbReference type="EMBL" id="OJA14719.1"/>
    </source>
</evidence>
<dbReference type="SUPFAM" id="SSF51445">
    <property type="entry name" value="(Trans)glycosidases"/>
    <property type="match status" value="1"/>
</dbReference>
<evidence type="ECO:0000256" key="6">
    <source>
        <dbReference type="ARBA" id="ARBA00012754"/>
    </source>
</evidence>
<proteinExistence type="inferred from homology"/>
<dbReference type="EC" id="3.2.1.25" evidence="6"/>
<dbReference type="STRING" id="180088.A0A1J8Q212"/>
<evidence type="ECO:0000259" key="17">
    <source>
        <dbReference type="Pfam" id="PF22666"/>
    </source>
</evidence>
<feature type="domain" description="Beta-mannosidase Ig-fold" evidence="15">
    <location>
        <begin position="874"/>
        <end position="962"/>
    </location>
</feature>
<evidence type="ECO:0000313" key="19">
    <source>
        <dbReference type="Proteomes" id="UP000183567"/>
    </source>
</evidence>
<evidence type="ECO:0000256" key="14">
    <source>
        <dbReference type="SAM" id="SignalP"/>
    </source>
</evidence>
<comment type="subunit">
    <text evidence="5">Homodimer.</text>
</comment>
<dbReference type="InterPro" id="IPR008979">
    <property type="entry name" value="Galactose-bd-like_sf"/>
</dbReference>
<evidence type="ECO:0000256" key="9">
    <source>
        <dbReference type="ARBA" id="ARBA00022729"/>
    </source>
</evidence>
<evidence type="ECO:0000256" key="11">
    <source>
        <dbReference type="ARBA" id="ARBA00023180"/>
    </source>
</evidence>
<dbReference type="Gene3D" id="2.60.120.260">
    <property type="entry name" value="Galactose-binding domain-like"/>
    <property type="match status" value="1"/>
</dbReference>
<comment type="caution">
    <text evidence="18">The sequence shown here is derived from an EMBL/GenBank/DDBJ whole genome shotgun (WGS) entry which is preliminary data.</text>
</comment>
<evidence type="ECO:0000256" key="1">
    <source>
        <dbReference type="ARBA" id="ARBA00000829"/>
    </source>
</evidence>
<dbReference type="InterPro" id="IPR054593">
    <property type="entry name" value="Beta-mannosidase-like_N2"/>
</dbReference>
<dbReference type="InterPro" id="IPR017853">
    <property type="entry name" value="GH"/>
</dbReference>
<dbReference type="InterPro" id="IPR041447">
    <property type="entry name" value="Mannosidase_ig"/>
</dbReference>
<evidence type="ECO:0000256" key="10">
    <source>
        <dbReference type="ARBA" id="ARBA00022801"/>
    </source>
</evidence>
<name>A0A1J8Q212_9AGAM</name>
<accession>A0A1J8Q212</accession>
<dbReference type="EMBL" id="LVVM01003520">
    <property type="protein sequence ID" value="OJA14719.1"/>
    <property type="molecule type" value="Genomic_DNA"/>
</dbReference>
<dbReference type="Gene3D" id="3.20.20.80">
    <property type="entry name" value="Glycosidases"/>
    <property type="match status" value="1"/>
</dbReference>
<dbReference type="UniPathway" id="UPA00280"/>
<feature type="domain" description="Beta-mannosidase-like galactose-binding" evidence="17">
    <location>
        <begin position="30"/>
        <end position="214"/>
    </location>
</feature>
<keyword evidence="8" id="KW-0964">Secreted</keyword>
<dbReference type="OrthoDB" id="2866996at2759"/>
<evidence type="ECO:0000256" key="4">
    <source>
        <dbReference type="ARBA" id="ARBA00007483"/>
    </source>
</evidence>
<keyword evidence="9 14" id="KW-0732">Signal</keyword>
<evidence type="ECO:0000256" key="3">
    <source>
        <dbReference type="ARBA" id="ARBA00004740"/>
    </source>
</evidence>
<dbReference type="AlphaFoldDB" id="A0A1J8Q212"/>
<feature type="chain" id="PRO_5012476024" description="Beta-mannosidase A" evidence="14">
    <location>
        <begin position="21"/>
        <end position="965"/>
    </location>
</feature>
<dbReference type="GO" id="GO:0004567">
    <property type="term" value="F:beta-mannosidase activity"/>
    <property type="evidence" value="ECO:0007669"/>
    <property type="project" value="UniProtKB-EC"/>
</dbReference>
<keyword evidence="12" id="KW-0326">Glycosidase</keyword>
<dbReference type="InterPro" id="IPR013783">
    <property type="entry name" value="Ig-like_fold"/>
</dbReference>
<protein>
    <recommendedName>
        <fullName evidence="7">Beta-mannosidase A</fullName>
        <ecNumber evidence="6">3.2.1.25</ecNumber>
    </recommendedName>
    <alternativeName>
        <fullName evidence="13">Mannanase A</fullName>
    </alternativeName>
</protein>
<dbReference type="Pfam" id="PF17753">
    <property type="entry name" value="Ig_mannosidase"/>
    <property type="match status" value="1"/>
</dbReference>
<organism evidence="18 19">
    <name type="scientific">Rhizopogon vesiculosus</name>
    <dbReference type="NCBI Taxonomy" id="180088"/>
    <lineage>
        <taxon>Eukaryota</taxon>
        <taxon>Fungi</taxon>
        <taxon>Dikarya</taxon>
        <taxon>Basidiomycota</taxon>
        <taxon>Agaricomycotina</taxon>
        <taxon>Agaricomycetes</taxon>
        <taxon>Agaricomycetidae</taxon>
        <taxon>Boletales</taxon>
        <taxon>Suillineae</taxon>
        <taxon>Rhizopogonaceae</taxon>
        <taxon>Rhizopogon</taxon>
    </lineage>
</organism>
<keyword evidence="19" id="KW-1185">Reference proteome</keyword>
<evidence type="ECO:0000256" key="13">
    <source>
        <dbReference type="ARBA" id="ARBA00031061"/>
    </source>
</evidence>
<dbReference type="SUPFAM" id="SSF49785">
    <property type="entry name" value="Galactose-binding domain-like"/>
    <property type="match status" value="1"/>
</dbReference>
<dbReference type="InterPro" id="IPR041625">
    <property type="entry name" value="Beta-mannosidase_Ig"/>
</dbReference>
<evidence type="ECO:0000256" key="2">
    <source>
        <dbReference type="ARBA" id="ARBA00004613"/>
    </source>
</evidence>
<dbReference type="Pfam" id="PF22666">
    <property type="entry name" value="Glyco_hydro_2_N2"/>
    <property type="match status" value="1"/>
</dbReference>
<reference evidence="18 19" key="1">
    <citation type="submission" date="2016-03" db="EMBL/GenBank/DDBJ databases">
        <title>Comparative genomics of the ectomycorrhizal sister species Rhizopogon vinicolor and Rhizopogon vesiculosus (Basidiomycota: Boletales) reveals a divergence of the mating type B locus.</title>
        <authorList>
            <person name="Mujic A.B."/>
            <person name="Kuo A."/>
            <person name="Tritt A."/>
            <person name="Lipzen A."/>
            <person name="Chen C."/>
            <person name="Johnson J."/>
            <person name="Sharma A."/>
            <person name="Barry K."/>
            <person name="Grigoriev I.V."/>
            <person name="Spatafora J.W."/>
        </authorList>
    </citation>
    <scope>NUCLEOTIDE SEQUENCE [LARGE SCALE GENOMIC DNA]</scope>
    <source>
        <strain evidence="18 19">AM-OR11-056</strain>
    </source>
</reference>
<gene>
    <name evidence="18" type="ORF">AZE42_04366</name>
</gene>
<comment type="catalytic activity">
    <reaction evidence="1">
        <text>Hydrolysis of terminal, non-reducing beta-D-mannose residues in beta-D-mannosides.</text>
        <dbReference type="EC" id="3.2.1.25"/>
    </reaction>
</comment>
<keyword evidence="10" id="KW-0378">Hydrolase</keyword>
<comment type="similarity">
    <text evidence="4">Belongs to the glycosyl hydrolase 2 family. Beta-mannosidase A subfamily.</text>
</comment>
<comment type="pathway">
    <text evidence="3">Glycan metabolism; N-glycan degradation.</text>
</comment>
<dbReference type="PANTHER" id="PTHR43730">
    <property type="entry name" value="BETA-MANNOSIDASE"/>
    <property type="match status" value="1"/>
</dbReference>
<dbReference type="Pfam" id="PF17786">
    <property type="entry name" value="Mannosidase_ig"/>
    <property type="match status" value="1"/>
</dbReference>
<sequence>MVRLPVFWTLQVLASRTCLAHVFELSNLQWTLKNQNGSIVVPGSLPSQAHLDLFKAGVINDPLLGINEFTERWVVYDNWTYTADLTPFTQSYKEVTSEKTLLVFYGIDTIANITFAGHPVAWVNNQFQRNIYDVSGYLNTPAGGDKNLTIALESAWYYGLNVTMRPDTEYFPNTANVTTVDNFEYPNVRPWIRKINSDFGWDWGPAFVPSGVYKPAYLVTLSELESQDPTVEASYPVTSSTLLLDEISLDIYKYGQNSSAAPDQSADWILNITFGIRSVKSFEKSTVTLCIPELELTSEPLNLGSIPANINENTYLSVNWSIPDGGPERWYPVDLGTPKLYNLTAIFDPSPGRGNIPSAESITRTITTGFRTIQLLQTPYSAEEIALRGITPGDQWHFAINGKAFYSKGTNIIPFDPFYSRIKTETVRWVLESAIKSGQNMLRVWGGGIYQPSDAATDGGLYDFYSLCDELGVLAWSELIFSDTLYPINDFLLESIEPEVRQNVRRVNRHPSNAQWAGGNEIEGMVMSINTSLANGSHYLDEFVYLFQDYLHDIVLSETNSVPYTDCSTTHGVLSTDPYVLRFANGTPGYIYGNSERYNYDASVAFDLTTYPVARFVNEFGFHSMPSFYTWEEVLEDPEDYTFNSTVVMSRDHHPPAGNLSWPNPNAPQGQYQMTSAVELWFPTPGTSDVNQTFAQWCWSTQLFQSMNMVAEIAWYRRGAGLGENNLGSLVWQFNDIWQGVSWSAIEYSGRWKMLQYGMATVYSPIIINPFWFPQNESLTILVTSDRWETVHGTAHLTWYDWSGNVINSTVSPFAIPTLNNSLIYEGAGLDTILPSDYNVTDMWLLMNLTATVDNKTVTSESYFTPVPLAYSNLVDPQITVTPSDNYTFTLSAKGGVGVWTWLDHPSGTVGYFVDTTTGLPSNGYYLIPRIDRTVQFIRSMELSSVQSPNPADFILRSLWNNTHI</sequence>
<dbReference type="PANTHER" id="PTHR43730:SF5">
    <property type="entry name" value="BETA-MANNOSIDASE A"/>
    <property type="match status" value="1"/>
</dbReference>
<dbReference type="Gene3D" id="2.60.40.10">
    <property type="entry name" value="Immunoglobulins"/>
    <property type="match status" value="3"/>
</dbReference>
<evidence type="ECO:0000259" key="16">
    <source>
        <dbReference type="Pfam" id="PF17786"/>
    </source>
</evidence>
<evidence type="ECO:0000256" key="8">
    <source>
        <dbReference type="ARBA" id="ARBA00022525"/>
    </source>
</evidence>
<dbReference type="Proteomes" id="UP000183567">
    <property type="component" value="Unassembled WGS sequence"/>
</dbReference>
<comment type="subcellular location">
    <subcellularLocation>
        <location evidence="2">Secreted</location>
    </subcellularLocation>
</comment>
<evidence type="ECO:0000259" key="15">
    <source>
        <dbReference type="Pfam" id="PF17753"/>
    </source>
</evidence>
<dbReference type="InterPro" id="IPR050887">
    <property type="entry name" value="Beta-mannosidase_GH2"/>
</dbReference>
<dbReference type="GO" id="GO:0006516">
    <property type="term" value="P:glycoprotein catabolic process"/>
    <property type="evidence" value="ECO:0007669"/>
    <property type="project" value="TreeGrafter"/>
</dbReference>
<feature type="signal peptide" evidence="14">
    <location>
        <begin position="1"/>
        <end position="20"/>
    </location>
</feature>
<dbReference type="GO" id="GO:0005576">
    <property type="term" value="C:extracellular region"/>
    <property type="evidence" value="ECO:0007669"/>
    <property type="project" value="UniProtKB-SubCell"/>
</dbReference>